<comment type="caution">
    <text evidence="3">The sequence shown here is derived from an EMBL/GenBank/DDBJ whole genome shotgun (WGS) entry which is preliminary data.</text>
</comment>
<dbReference type="AlphaFoldDB" id="A0A4R6XC61"/>
<dbReference type="RefSeq" id="WP_133559868.1">
    <property type="nucleotide sequence ID" value="NZ_SNZA01000001.1"/>
</dbReference>
<feature type="signal peptide" evidence="2">
    <location>
        <begin position="1"/>
        <end position="22"/>
    </location>
</feature>
<evidence type="ECO:0000313" key="4">
    <source>
        <dbReference type="Proteomes" id="UP000295729"/>
    </source>
</evidence>
<feature type="region of interest" description="Disordered" evidence="1">
    <location>
        <begin position="40"/>
        <end position="65"/>
    </location>
</feature>
<dbReference type="Gene3D" id="1.10.287.700">
    <property type="entry name" value="Helix hairpin bin"/>
    <property type="match status" value="1"/>
</dbReference>
<evidence type="ECO:0000256" key="1">
    <source>
        <dbReference type="SAM" id="MobiDB-lite"/>
    </source>
</evidence>
<accession>A0A4R6XC61</accession>
<evidence type="ECO:0008006" key="5">
    <source>
        <dbReference type="Google" id="ProtNLM"/>
    </source>
</evidence>
<evidence type="ECO:0000256" key="2">
    <source>
        <dbReference type="SAM" id="SignalP"/>
    </source>
</evidence>
<sequence length="116" mass="12524">MLKKLLLPCIVLALTVTAPVHANETWESFKKSASDVAEKTRDVAGDVADRTREVAGDAVDRSKEVGQDIADSKAWKKTKEVGNATADAARSGVNKVKSYINSQKCAEEDKLNCTSE</sequence>
<dbReference type="EMBL" id="SNZA01000001">
    <property type="protein sequence ID" value="TDR15240.1"/>
    <property type="molecule type" value="Genomic_DNA"/>
</dbReference>
<name>A0A4R6XC61_9GAMM</name>
<dbReference type="OrthoDB" id="6107811at2"/>
<evidence type="ECO:0000313" key="3">
    <source>
        <dbReference type="EMBL" id="TDR15240.1"/>
    </source>
</evidence>
<proteinExistence type="predicted"/>
<reference evidence="3 4" key="1">
    <citation type="submission" date="2019-03" db="EMBL/GenBank/DDBJ databases">
        <title>Genomic Encyclopedia of Type Strains, Phase IV (KMG-IV): sequencing the most valuable type-strain genomes for metagenomic binning, comparative biology and taxonomic classification.</title>
        <authorList>
            <person name="Goeker M."/>
        </authorList>
    </citation>
    <scope>NUCLEOTIDE SEQUENCE [LARGE SCALE GENOMIC DNA]</scope>
    <source>
        <strain evidence="3 4">DSM 5604</strain>
    </source>
</reference>
<organism evidence="3 4">
    <name type="scientific">Marinomonas communis</name>
    <dbReference type="NCBI Taxonomy" id="28254"/>
    <lineage>
        <taxon>Bacteria</taxon>
        <taxon>Pseudomonadati</taxon>
        <taxon>Pseudomonadota</taxon>
        <taxon>Gammaproteobacteria</taxon>
        <taxon>Oceanospirillales</taxon>
        <taxon>Oceanospirillaceae</taxon>
        <taxon>Marinomonas</taxon>
    </lineage>
</organism>
<dbReference type="Proteomes" id="UP000295729">
    <property type="component" value="Unassembled WGS sequence"/>
</dbReference>
<keyword evidence="4" id="KW-1185">Reference proteome</keyword>
<gene>
    <name evidence="3" type="ORF">C8D85_0600</name>
</gene>
<keyword evidence="2" id="KW-0732">Signal</keyword>
<protein>
    <recommendedName>
        <fullName evidence="5">Late embryogenesis abundant protein</fullName>
    </recommendedName>
</protein>
<feature type="chain" id="PRO_5020254848" description="Late embryogenesis abundant protein" evidence="2">
    <location>
        <begin position="23"/>
        <end position="116"/>
    </location>
</feature>